<feature type="compositionally biased region" description="Low complexity" evidence="1">
    <location>
        <begin position="339"/>
        <end position="361"/>
    </location>
</feature>
<dbReference type="Proteomes" id="UP000185511">
    <property type="component" value="Chromosome"/>
</dbReference>
<feature type="compositionally biased region" description="Polar residues" evidence="1">
    <location>
        <begin position="59"/>
        <end position="73"/>
    </location>
</feature>
<proteinExistence type="predicted"/>
<accession>A0AAC9L792</accession>
<feature type="compositionally biased region" description="Polar residues" evidence="1">
    <location>
        <begin position="147"/>
        <end position="171"/>
    </location>
</feature>
<gene>
    <name evidence="3" type="ORF">UA74_00330</name>
</gene>
<feature type="region of interest" description="Disordered" evidence="1">
    <location>
        <begin position="59"/>
        <end position="247"/>
    </location>
</feature>
<dbReference type="AlphaFoldDB" id="A0AAC9L792"/>
<keyword evidence="4" id="KW-1185">Reference proteome</keyword>
<evidence type="ECO:0000313" key="4">
    <source>
        <dbReference type="Proteomes" id="UP000185511"/>
    </source>
</evidence>
<keyword evidence="2" id="KW-0472">Membrane</keyword>
<feature type="transmembrane region" description="Helical" evidence="2">
    <location>
        <begin position="304"/>
        <end position="326"/>
    </location>
</feature>
<evidence type="ECO:0000313" key="3">
    <source>
        <dbReference type="EMBL" id="APU12166.1"/>
    </source>
</evidence>
<dbReference type="EMBL" id="CP016076">
    <property type="protein sequence ID" value="APU12166.1"/>
    <property type="molecule type" value="Genomic_DNA"/>
</dbReference>
<feature type="compositionally biased region" description="Low complexity" evidence="1">
    <location>
        <begin position="172"/>
        <end position="182"/>
    </location>
</feature>
<reference evidence="4" key="1">
    <citation type="submission" date="2016-06" db="EMBL/GenBank/DDBJ databases">
        <title>Complete genome sequence of Actinoalloteichus fjordicus DSM 46855 (=ADI127-17), type strain of the new species Actinoalloteichus fjordicus.</title>
        <authorList>
            <person name="Ruckert C."/>
            <person name="Nouioui I."/>
            <person name="Willmese J."/>
            <person name="van Wezel G."/>
            <person name="Klenk H.-P."/>
            <person name="Kalinowski J."/>
            <person name="Zotchev S.B."/>
        </authorList>
    </citation>
    <scope>NUCLEOTIDE SEQUENCE [LARGE SCALE GENOMIC DNA]</scope>
    <source>
        <strain evidence="4">ADI127-7</strain>
    </source>
</reference>
<keyword evidence="2" id="KW-1133">Transmembrane helix</keyword>
<feature type="compositionally biased region" description="Low complexity" evidence="1">
    <location>
        <begin position="200"/>
        <end position="216"/>
    </location>
</feature>
<dbReference type="KEGG" id="acad:UA74_00330"/>
<protein>
    <submittedName>
        <fullName evidence="3">Uncharacterized protein</fullName>
    </submittedName>
</protein>
<feature type="region of interest" description="Disordered" evidence="1">
    <location>
        <begin position="259"/>
        <end position="284"/>
    </location>
</feature>
<evidence type="ECO:0000256" key="1">
    <source>
        <dbReference type="SAM" id="MobiDB-lite"/>
    </source>
</evidence>
<feature type="region of interest" description="Disordered" evidence="1">
    <location>
        <begin position="333"/>
        <end position="373"/>
    </location>
</feature>
<sequence>MTWQDELRRLDTALAAGDISQSEHQDQRDAVLSIAAGSRAGSPFDTQLTLRNQPIAALSTDTQTAAQGSPTQEAASTTSKAGAGTASIAQAFAGSAAAASATSGTSAPEADRSAEAPAPAEQEQIEQARTEQVQPQQDPAAQPPAQKTTGQESATSQNDAAVSAQPTTPGDSSSATTAAASAQVPGDPTPATQVQEHPAPGHVTTGAPVTGTTAPATTPPPGQPGAVDPQVRATGPSAPSDGAPQAQTLGARLGAVMQDHPSVHQSDQEALALPSPDQSSRQGPYAGRAEEVFNAQNARPRRKLLPMLVVAIVVVAVLAAGAFWFFSQDGSGAGDATVPPQGQAQGQGDEAAPPPAGDAQPNFPVLPGAPAPHPEAMSREAAVNAGVLGESEAAALGDHGIAEIFFRGSVDGDNAFGVLVGVAPTADAALAGAEALSFGQTELGLSAVAMEGVPAQVRIFEQVGEEQSIHRAVYVSGEYVVRIGVAGPTNGEGEPVDTAFRTLADETMQALEQN</sequence>
<feature type="compositionally biased region" description="Low complexity" evidence="1">
    <location>
        <begin position="74"/>
        <end position="107"/>
    </location>
</feature>
<feature type="compositionally biased region" description="Low complexity" evidence="1">
    <location>
        <begin position="115"/>
        <end position="146"/>
    </location>
</feature>
<name>A0AAC9L792_9PSEU</name>
<evidence type="ECO:0000256" key="2">
    <source>
        <dbReference type="SAM" id="Phobius"/>
    </source>
</evidence>
<organism evidence="3 4">
    <name type="scientific">Actinoalloteichus fjordicus</name>
    <dbReference type="NCBI Taxonomy" id="1612552"/>
    <lineage>
        <taxon>Bacteria</taxon>
        <taxon>Bacillati</taxon>
        <taxon>Actinomycetota</taxon>
        <taxon>Actinomycetes</taxon>
        <taxon>Pseudonocardiales</taxon>
        <taxon>Pseudonocardiaceae</taxon>
        <taxon>Actinoalloteichus</taxon>
    </lineage>
</organism>
<dbReference type="RefSeq" id="WP_075737863.1">
    <property type="nucleotide sequence ID" value="NZ_CP016076.1"/>
</dbReference>
<keyword evidence="2" id="KW-0812">Transmembrane</keyword>